<accession>A0AA88AEU7</accession>
<dbReference type="Proteomes" id="UP001187192">
    <property type="component" value="Unassembled WGS sequence"/>
</dbReference>
<reference evidence="2" key="1">
    <citation type="submission" date="2023-07" db="EMBL/GenBank/DDBJ databases">
        <title>draft genome sequence of fig (Ficus carica).</title>
        <authorList>
            <person name="Takahashi T."/>
            <person name="Nishimura K."/>
        </authorList>
    </citation>
    <scope>NUCLEOTIDE SEQUENCE</scope>
</reference>
<dbReference type="AlphaFoldDB" id="A0AA88AEU7"/>
<evidence type="ECO:0000256" key="1">
    <source>
        <dbReference type="SAM" id="MobiDB-lite"/>
    </source>
</evidence>
<proteinExistence type="predicted"/>
<sequence length="116" mass="12964">MPIAIYRQESSEKSGCGYRGDDSASRQPRPGFEIQILKIQSVVLPSHQLRHDMWQQSTWGTSRRVASKRIDFSENTTCPNSRLHPDNKNDVRAAIDQTNTLSIPGHASPEMLGGLC</sequence>
<name>A0AA88AEU7_FICCA</name>
<dbReference type="EMBL" id="BTGU01000035">
    <property type="protein sequence ID" value="GMN50975.1"/>
    <property type="molecule type" value="Genomic_DNA"/>
</dbReference>
<organism evidence="2 3">
    <name type="scientific">Ficus carica</name>
    <name type="common">Common fig</name>
    <dbReference type="NCBI Taxonomy" id="3494"/>
    <lineage>
        <taxon>Eukaryota</taxon>
        <taxon>Viridiplantae</taxon>
        <taxon>Streptophyta</taxon>
        <taxon>Embryophyta</taxon>
        <taxon>Tracheophyta</taxon>
        <taxon>Spermatophyta</taxon>
        <taxon>Magnoliopsida</taxon>
        <taxon>eudicotyledons</taxon>
        <taxon>Gunneridae</taxon>
        <taxon>Pentapetalae</taxon>
        <taxon>rosids</taxon>
        <taxon>fabids</taxon>
        <taxon>Rosales</taxon>
        <taxon>Moraceae</taxon>
        <taxon>Ficeae</taxon>
        <taxon>Ficus</taxon>
    </lineage>
</organism>
<feature type="region of interest" description="Disordered" evidence="1">
    <location>
        <begin position="1"/>
        <end position="28"/>
    </location>
</feature>
<evidence type="ECO:0000313" key="3">
    <source>
        <dbReference type="Proteomes" id="UP001187192"/>
    </source>
</evidence>
<protein>
    <submittedName>
        <fullName evidence="2">Uncharacterized protein</fullName>
    </submittedName>
</protein>
<keyword evidence="3" id="KW-1185">Reference proteome</keyword>
<gene>
    <name evidence="2" type="ORF">TIFTF001_020136</name>
</gene>
<comment type="caution">
    <text evidence="2">The sequence shown here is derived from an EMBL/GenBank/DDBJ whole genome shotgun (WGS) entry which is preliminary data.</text>
</comment>
<evidence type="ECO:0000313" key="2">
    <source>
        <dbReference type="EMBL" id="GMN50975.1"/>
    </source>
</evidence>